<proteinExistence type="predicted"/>
<organism evidence="2 3">
    <name type="scientific">Rhodovulum euryhalinum</name>
    <dbReference type="NCBI Taxonomy" id="35805"/>
    <lineage>
        <taxon>Bacteria</taxon>
        <taxon>Pseudomonadati</taxon>
        <taxon>Pseudomonadota</taxon>
        <taxon>Alphaproteobacteria</taxon>
        <taxon>Rhodobacterales</taxon>
        <taxon>Paracoccaceae</taxon>
        <taxon>Rhodovulum</taxon>
    </lineage>
</organism>
<dbReference type="Proteomes" id="UP000295142">
    <property type="component" value="Unassembled WGS sequence"/>
</dbReference>
<feature type="chain" id="PRO_5020626826" description="Tat pathway signal sequence domain protein" evidence="1">
    <location>
        <begin position="24"/>
        <end position="143"/>
    </location>
</feature>
<dbReference type="OrthoDB" id="7707524at2"/>
<evidence type="ECO:0000313" key="3">
    <source>
        <dbReference type="Proteomes" id="UP000295142"/>
    </source>
</evidence>
<feature type="signal peptide" evidence="1">
    <location>
        <begin position="1"/>
        <end position="23"/>
    </location>
</feature>
<dbReference type="AlphaFoldDB" id="A0A4R2KNI4"/>
<reference evidence="2 3" key="1">
    <citation type="submission" date="2019-03" db="EMBL/GenBank/DDBJ databases">
        <title>Genomic Encyclopedia of Type Strains, Phase IV (KMG-IV): sequencing the most valuable type-strain genomes for metagenomic binning, comparative biology and taxonomic classification.</title>
        <authorList>
            <person name="Goeker M."/>
        </authorList>
    </citation>
    <scope>NUCLEOTIDE SEQUENCE [LARGE SCALE GENOMIC DNA]</scope>
    <source>
        <strain evidence="2 3">DSM 4868</strain>
    </source>
</reference>
<evidence type="ECO:0000256" key="1">
    <source>
        <dbReference type="SAM" id="SignalP"/>
    </source>
</evidence>
<evidence type="ECO:0000313" key="2">
    <source>
        <dbReference type="EMBL" id="TCO74137.1"/>
    </source>
</evidence>
<dbReference type="EMBL" id="SLWW01000001">
    <property type="protein sequence ID" value="TCO74137.1"/>
    <property type="molecule type" value="Genomic_DNA"/>
</dbReference>
<accession>A0A4R2KNI4</accession>
<comment type="caution">
    <text evidence="2">The sequence shown here is derived from an EMBL/GenBank/DDBJ whole genome shotgun (WGS) entry which is preliminary data.</text>
</comment>
<name>A0A4R2KNI4_9RHOB</name>
<dbReference type="RefSeq" id="WP_132540682.1">
    <property type="nucleotide sequence ID" value="NZ_SLWW01000001.1"/>
</dbReference>
<keyword evidence="1" id="KW-0732">Signal</keyword>
<keyword evidence="3" id="KW-1185">Reference proteome</keyword>
<sequence length="143" mass="14573">MILKTRVLLLAAGLAAQAQPAMADDPPAARLSLELNAVAETEGGCLLSFVATNGHGTDIDSAVFETVLMDGGGRVDRLTLLDFGALPAGRPRVRQFVVPNLACGDLGRVLVNGASACAAGDLGEAACTEGLILTTRTDVELVG</sequence>
<evidence type="ECO:0008006" key="4">
    <source>
        <dbReference type="Google" id="ProtNLM"/>
    </source>
</evidence>
<gene>
    <name evidence="2" type="ORF">EV655_101298</name>
</gene>
<protein>
    <recommendedName>
        <fullName evidence="4">Tat pathway signal sequence domain protein</fullName>
    </recommendedName>
</protein>